<dbReference type="SUPFAM" id="SSF56954">
    <property type="entry name" value="Outer membrane efflux proteins (OEP)"/>
    <property type="match status" value="1"/>
</dbReference>
<accession>A0A016XFG4</accession>
<gene>
    <name evidence="10" type="ORF">AZ34_05285</name>
</gene>
<dbReference type="GO" id="GO:0015562">
    <property type="term" value="F:efflux transmembrane transporter activity"/>
    <property type="evidence" value="ECO:0007669"/>
    <property type="project" value="InterPro"/>
</dbReference>
<evidence type="ECO:0000256" key="4">
    <source>
        <dbReference type="ARBA" id="ARBA00022452"/>
    </source>
</evidence>
<dbReference type="InterPro" id="IPR003423">
    <property type="entry name" value="OMP_efflux"/>
</dbReference>
<dbReference type="STRING" id="1458275.AZ34_05285"/>
<dbReference type="RefSeq" id="WP_035605543.1">
    <property type="nucleotide sequence ID" value="NZ_JEMG01000001.1"/>
</dbReference>
<keyword evidence="6" id="KW-0472">Membrane</keyword>
<protein>
    <submittedName>
        <fullName evidence="10">Channel protein TolC</fullName>
    </submittedName>
</protein>
<evidence type="ECO:0000256" key="1">
    <source>
        <dbReference type="ARBA" id="ARBA00004442"/>
    </source>
</evidence>
<reference evidence="10 11" key="1">
    <citation type="submission" date="2014-02" db="EMBL/GenBank/DDBJ databases">
        <title>Draft Genome of Hylemonella gracilis isolated from the Niagara River.</title>
        <authorList>
            <person name="Pawlowski D.R."/>
            <person name="Koudelka G.B."/>
        </authorList>
    </citation>
    <scope>NUCLEOTIDE SEQUENCE [LARGE SCALE GENOMIC DNA]</scope>
    <source>
        <strain evidence="10 11">Niagara R</strain>
    </source>
</reference>
<evidence type="ECO:0000256" key="3">
    <source>
        <dbReference type="ARBA" id="ARBA00022448"/>
    </source>
</evidence>
<evidence type="ECO:0000256" key="5">
    <source>
        <dbReference type="ARBA" id="ARBA00022692"/>
    </source>
</evidence>
<dbReference type="PANTHER" id="PTHR30026:SF20">
    <property type="entry name" value="OUTER MEMBRANE PROTEIN TOLC"/>
    <property type="match status" value="1"/>
</dbReference>
<dbReference type="InterPro" id="IPR010130">
    <property type="entry name" value="T1SS_OMP_TolC"/>
</dbReference>
<organism evidence="10 11">
    <name type="scientific">Hylemonella gracilis str. Niagara R</name>
    <dbReference type="NCBI Taxonomy" id="1458275"/>
    <lineage>
        <taxon>Bacteria</taxon>
        <taxon>Pseudomonadati</taxon>
        <taxon>Pseudomonadota</taxon>
        <taxon>Betaproteobacteria</taxon>
        <taxon>Burkholderiales</taxon>
        <taxon>Comamonadaceae</taxon>
        <taxon>Hylemonella</taxon>
    </lineage>
</organism>
<sequence>MKLQRLFPRATLALAVAALFTPLAQAQSLLDMYQAARGHDATYQAARAEYEAGLQRADQAKAAVLPTVTLNAGVNRTDQEADMASGATTSHDYQTRSTSLNLSQPLFRPANFATFRQGAQQAELAEAQWLAAEQDLILRVSQAYFDVLTAQDGLTFVQAQKTAVREQLAAAQRNFEVGASTITDTREAQARYDLVVAQEIAADNDLRIKKLALDQLVGLQDARPVPLAPAVALPAVAPQDINYWVDQARTQHPSVRQARVALRNAELESTKAISGHLPTVDFTASRSMNRYSNGGPNANGTDSANATTIGVQLTLPLFAGFATQNRLRETLALEDQAQAQLQGAERAVTQGARAAYLGMLSGLSQVKALEAAEASSQSALDANQLGYRVGVRINIDVLNAQSQLYQTKRDLAQARYNVLLSTLRLRQASGDLSGKDLQDINTLLSTAPAAPATIAPAAKPAQSK</sequence>
<feature type="compositionally biased region" description="Polar residues" evidence="8">
    <location>
        <begin position="86"/>
        <end position="95"/>
    </location>
</feature>
<keyword evidence="4" id="KW-1134">Transmembrane beta strand</keyword>
<dbReference type="GO" id="GO:0009279">
    <property type="term" value="C:cell outer membrane"/>
    <property type="evidence" value="ECO:0007669"/>
    <property type="project" value="UniProtKB-SubCell"/>
</dbReference>
<feature type="signal peptide" evidence="9">
    <location>
        <begin position="1"/>
        <end position="26"/>
    </location>
</feature>
<dbReference type="eggNOG" id="COG1538">
    <property type="taxonomic scope" value="Bacteria"/>
</dbReference>
<evidence type="ECO:0000313" key="10">
    <source>
        <dbReference type="EMBL" id="EYC50531.1"/>
    </source>
</evidence>
<evidence type="ECO:0000256" key="8">
    <source>
        <dbReference type="SAM" id="MobiDB-lite"/>
    </source>
</evidence>
<feature type="chain" id="PRO_5001492410" evidence="9">
    <location>
        <begin position="27"/>
        <end position="464"/>
    </location>
</feature>
<dbReference type="EMBL" id="JEMG01000001">
    <property type="protein sequence ID" value="EYC50531.1"/>
    <property type="molecule type" value="Genomic_DNA"/>
</dbReference>
<dbReference type="AlphaFoldDB" id="A0A016XFG4"/>
<dbReference type="NCBIfam" id="TIGR01844">
    <property type="entry name" value="type_I_sec_TolC"/>
    <property type="match status" value="1"/>
</dbReference>
<name>A0A016XFG4_9BURK</name>
<evidence type="ECO:0000256" key="2">
    <source>
        <dbReference type="ARBA" id="ARBA00007613"/>
    </source>
</evidence>
<dbReference type="Gene3D" id="1.20.1600.10">
    <property type="entry name" value="Outer membrane efflux proteins (OEP)"/>
    <property type="match status" value="1"/>
</dbReference>
<evidence type="ECO:0000256" key="9">
    <source>
        <dbReference type="SAM" id="SignalP"/>
    </source>
</evidence>
<proteinExistence type="inferred from homology"/>
<evidence type="ECO:0000256" key="7">
    <source>
        <dbReference type="ARBA" id="ARBA00023237"/>
    </source>
</evidence>
<dbReference type="GO" id="GO:1990281">
    <property type="term" value="C:efflux pump complex"/>
    <property type="evidence" value="ECO:0007669"/>
    <property type="project" value="TreeGrafter"/>
</dbReference>
<feature type="region of interest" description="Disordered" evidence="8">
    <location>
        <begin position="76"/>
        <end position="95"/>
    </location>
</feature>
<dbReference type="InterPro" id="IPR051906">
    <property type="entry name" value="TolC-like"/>
</dbReference>
<comment type="caution">
    <text evidence="10">The sequence shown here is derived from an EMBL/GenBank/DDBJ whole genome shotgun (WGS) entry which is preliminary data.</text>
</comment>
<comment type="similarity">
    <text evidence="2">Belongs to the outer membrane factor (OMF) (TC 1.B.17) family.</text>
</comment>
<keyword evidence="7" id="KW-0998">Cell outer membrane</keyword>
<dbReference type="PANTHER" id="PTHR30026">
    <property type="entry name" value="OUTER MEMBRANE PROTEIN TOLC"/>
    <property type="match status" value="1"/>
</dbReference>
<dbReference type="Pfam" id="PF02321">
    <property type="entry name" value="OEP"/>
    <property type="match status" value="2"/>
</dbReference>
<evidence type="ECO:0000256" key="6">
    <source>
        <dbReference type="ARBA" id="ARBA00023136"/>
    </source>
</evidence>
<comment type="subcellular location">
    <subcellularLocation>
        <location evidence="1">Cell outer membrane</location>
    </subcellularLocation>
</comment>
<keyword evidence="9" id="KW-0732">Signal</keyword>
<evidence type="ECO:0000313" key="11">
    <source>
        <dbReference type="Proteomes" id="UP000023268"/>
    </source>
</evidence>
<dbReference type="GO" id="GO:0015288">
    <property type="term" value="F:porin activity"/>
    <property type="evidence" value="ECO:0007669"/>
    <property type="project" value="TreeGrafter"/>
</dbReference>
<keyword evidence="3" id="KW-0813">Transport</keyword>
<keyword evidence="5" id="KW-0812">Transmembrane</keyword>
<dbReference type="Proteomes" id="UP000023268">
    <property type="component" value="Unassembled WGS sequence"/>
</dbReference>